<protein>
    <submittedName>
        <fullName evidence="4">MSMEG_0565 family glycosyltransferase</fullName>
    </submittedName>
</protein>
<comment type="caution">
    <text evidence="4">The sequence shown here is derived from an EMBL/GenBank/DDBJ whole genome shotgun (WGS) entry which is preliminary data.</text>
</comment>
<evidence type="ECO:0000259" key="2">
    <source>
        <dbReference type="Pfam" id="PF00534"/>
    </source>
</evidence>
<dbReference type="PANTHER" id="PTHR46401:SF2">
    <property type="entry name" value="GLYCOSYLTRANSFERASE WBBK-RELATED"/>
    <property type="match status" value="1"/>
</dbReference>
<dbReference type="InterPro" id="IPR023986">
    <property type="entry name" value="GlycosylTfrase_MSMEG0565"/>
</dbReference>
<feature type="domain" description="Glycosyl transferase family 1" evidence="2">
    <location>
        <begin position="198"/>
        <end position="350"/>
    </location>
</feature>
<organism evidence="4 5">
    <name type="scientific">Pelomonas parva</name>
    <dbReference type="NCBI Taxonomy" id="3299032"/>
    <lineage>
        <taxon>Bacteria</taxon>
        <taxon>Pseudomonadati</taxon>
        <taxon>Pseudomonadota</taxon>
        <taxon>Betaproteobacteria</taxon>
        <taxon>Burkholderiales</taxon>
        <taxon>Sphaerotilaceae</taxon>
        <taxon>Roseateles</taxon>
    </lineage>
</organism>
<dbReference type="PANTHER" id="PTHR46401">
    <property type="entry name" value="GLYCOSYLTRANSFERASE WBBK-RELATED"/>
    <property type="match status" value="1"/>
</dbReference>
<dbReference type="Pfam" id="PF00534">
    <property type="entry name" value="Glycos_transf_1"/>
    <property type="match status" value="1"/>
</dbReference>
<dbReference type="SUPFAM" id="SSF53756">
    <property type="entry name" value="UDP-Glycosyltransferase/glycogen phosphorylase"/>
    <property type="match status" value="1"/>
</dbReference>
<evidence type="ECO:0000256" key="1">
    <source>
        <dbReference type="ARBA" id="ARBA00022679"/>
    </source>
</evidence>
<dbReference type="Proteomes" id="UP001606210">
    <property type="component" value="Unassembled WGS sequence"/>
</dbReference>
<feature type="domain" description="Glycosyltransferase subfamily 4-like N-terminal" evidence="3">
    <location>
        <begin position="13"/>
        <end position="175"/>
    </location>
</feature>
<accession>A0ABW7F2R5</accession>
<dbReference type="EMBL" id="JBIGHV010000004">
    <property type="protein sequence ID" value="MFG6430923.1"/>
    <property type="molecule type" value="Genomic_DNA"/>
</dbReference>
<proteinExistence type="predicted"/>
<name>A0ABW7F2R5_9BURK</name>
<evidence type="ECO:0000313" key="5">
    <source>
        <dbReference type="Proteomes" id="UP001606210"/>
    </source>
</evidence>
<gene>
    <name evidence="4" type="ORF">ACG00Y_13420</name>
</gene>
<sequence>MNIALLTHSVRPRGGVIHTLELAGALQRRGHRVTVIASAERGESLFRTTAFPVQVIRLPVLGGDLVQQVSQRIDALVQALPALLQAGRFDLLHAQDSLSGNALALLRAQGLPLPRWLRTVHHLDVFAQDTLNRWQEFAWRSADGVACVSNTWCAHFREHFGVTAERVFNGVDLGRYRIAADAGDAQRLSELGLDEAGGPVCLLVGGVEERKNTVRLLHAFARLRRDDPAWADARLVIAGGASMLDHIAARMAWQQALAELGLAEGPGQPVLRTGPLPDEALPALMRRADVLAMPSLVEGFGLVALEALACGTPVLVSNRPPFTEHLHDTPSVALCNPEDIASIAAGLQTAARMPRLTTPPPVSVAHSWERSAAVHEAWYRRALSTSPDVQNHTLSFCL</sequence>
<dbReference type="InterPro" id="IPR028098">
    <property type="entry name" value="Glyco_trans_4-like_N"/>
</dbReference>
<dbReference type="CDD" id="cd03801">
    <property type="entry name" value="GT4_PimA-like"/>
    <property type="match status" value="1"/>
</dbReference>
<dbReference type="Gene3D" id="3.40.50.2000">
    <property type="entry name" value="Glycogen Phosphorylase B"/>
    <property type="match status" value="2"/>
</dbReference>
<evidence type="ECO:0000259" key="3">
    <source>
        <dbReference type="Pfam" id="PF13439"/>
    </source>
</evidence>
<dbReference type="RefSeq" id="WP_394479556.1">
    <property type="nucleotide sequence ID" value="NZ_JBIGHV010000004.1"/>
</dbReference>
<reference evidence="4 5" key="1">
    <citation type="submission" date="2024-08" db="EMBL/GenBank/DDBJ databases">
        <authorList>
            <person name="Lu H."/>
        </authorList>
    </citation>
    <scope>NUCLEOTIDE SEQUENCE [LARGE SCALE GENOMIC DNA]</scope>
    <source>
        <strain evidence="4 5">LYH14W</strain>
    </source>
</reference>
<keyword evidence="5" id="KW-1185">Reference proteome</keyword>
<dbReference type="NCBIfam" id="TIGR04047">
    <property type="entry name" value="MSMEG_0565_glyc"/>
    <property type="match status" value="1"/>
</dbReference>
<evidence type="ECO:0000313" key="4">
    <source>
        <dbReference type="EMBL" id="MFG6430923.1"/>
    </source>
</evidence>
<dbReference type="InterPro" id="IPR001296">
    <property type="entry name" value="Glyco_trans_1"/>
</dbReference>
<keyword evidence="1" id="KW-0808">Transferase</keyword>
<dbReference type="Pfam" id="PF13439">
    <property type="entry name" value="Glyco_transf_4"/>
    <property type="match status" value="1"/>
</dbReference>